<dbReference type="VEuPathDB" id="FungiDB:SCHCODRAFT_02701458"/>
<dbReference type="SUPFAM" id="SSF81296">
    <property type="entry name" value="E set domains"/>
    <property type="match status" value="1"/>
</dbReference>
<evidence type="ECO:0008006" key="4">
    <source>
        <dbReference type="Google" id="ProtNLM"/>
    </source>
</evidence>
<evidence type="ECO:0000313" key="3">
    <source>
        <dbReference type="Proteomes" id="UP000007431"/>
    </source>
</evidence>
<feature type="compositionally biased region" description="Polar residues" evidence="1">
    <location>
        <begin position="21"/>
        <end position="45"/>
    </location>
</feature>
<organism evidence="3">
    <name type="scientific">Schizophyllum commune (strain H4-8 / FGSC 9210)</name>
    <name type="common">Split gill fungus</name>
    <dbReference type="NCBI Taxonomy" id="578458"/>
    <lineage>
        <taxon>Eukaryota</taxon>
        <taxon>Fungi</taxon>
        <taxon>Dikarya</taxon>
        <taxon>Basidiomycota</taxon>
        <taxon>Agaricomycotina</taxon>
        <taxon>Agaricomycetes</taxon>
        <taxon>Agaricomycetidae</taxon>
        <taxon>Agaricales</taxon>
        <taxon>Schizophyllaceae</taxon>
        <taxon>Schizophyllum</taxon>
    </lineage>
</organism>
<dbReference type="KEGG" id="scm:SCHCO_02701458"/>
<dbReference type="InterPro" id="IPR014756">
    <property type="entry name" value="Ig_E-set"/>
</dbReference>
<protein>
    <recommendedName>
        <fullName evidence="4">Arrestin-like N-terminal domain-containing protein</fullName>
    </recommendedName>
</protein>
<dbReference type="GeneID" id="9596256"/>
<dbReference type="InterPro" id="IPR014752">
    <property type="entry name" value="Arrestin-like_C"/>
</dbReference>
<dbReference type="OrthoDB" id="2333384at2759"/>
<dbReference type="RefSeq" id="XP_003031724.1">
    <property type="nucleotide sequence ID" value="XM_003031678.1"/>
</dbReference>
<evidence type="ECO:0000313" key="2">
    <source>
        <dbReference type="EMBL" id="EFI96821.1"/>
    </source>
</evidence>
<sequence length="442" mass="49303">MSSPPDYSELPRYSTANLLSSAPPYSTCHSRPATSYSAHASTSQPRPFEVRDGQLVLSVNAPRLSSRGRPKYLAGEAIQGQVIMELDHPESVHGVQIVVKGRVVSTHSEITSFTFLRDSHDLLKGKQRQRRLVGQHQWAFDFPFPTEMQIERHGTYPLPQTFLDRGTAIAIHYELVAIVDHGKLRACRKVRTQLCYVPKTVAGAPSRLQARAYRQGLPPPGPAEDPRGWCALEPAVMRGRVFDKRDVESRFILSLANPLSYARGTVIPCHMTVQCFDQQALELLSNPKDITVHLRRHVRYAFGDIKRESAVRPVIVCDVGKAIWWPSADQHAHAYERRLDGEIHLPSDLQPSSDFPYFGVQYGVVVIPAPITGFKTQYTSPQVAQAVEITTWHAPGPIPLRTKPEEASNGPPDQRYIEGSDATLIDTLISVFSGSRRRVTVP</sequence>
<proteinExistence type="predicted"/>
<dbReference type="AlphaFoldDB" id="D8Q4N4"/>
<dbReference type="EMBL" id="GL377306">
    <property type="protein sequence ID" value="EFI96821.1"/>
    <property type="molecule type" value="Genomic_DNA"/>
</dbReference>
<reference evidence="2 3" key="1">
    <citation type="journal article" date="2010" name="Nat. Biotechnol.">
        <title>Genome sequence of the model mushroom Schizophyllum commune.</title>
        <authorList>
            <person name="Ohm R.A."/>
            <person name="de Jong J.F."/>
            <person name="Lugones L.G."/>
            <person name="Aerts A."/>
            <person name="Kothe E."/>
            <person name="Stajich J.E."/>
            <person name="de Vries R.P."/>
            <person name="Record E."/>
            <person name="Levasseur A."/>
            <person name="Baker S.E."/>
            <person name="Bartholomew K.A."/>
            <person name="Coutinho P.M."/>
            <person name="Erdmann S."/>
            <person name="Fowler T.J."/>
            <person name="Gathman A.C."/>
            <person name="Lombard V."/>
            <person name="Henrissat B."/>
            <person name="Knabe N."/>
            <person name="Kuees U."/>
            <person name="Lilly W.W."/>
            <person name="Lindquist E."/>
            <person name="Lucas S."/>
            <person name="Magnuson J.K."/>
            <person name="Piumi F."/>
            <person name="Raudaskoski M."/>
            <person name="Salamov A."/>
            <person name="Schmutz J."/>
            <person name="Schwarze F.W.M.R."/>
            <person name="vanKuyk P.A."/>
            <person name="Horton J.S."/>
            <person name="Grigoriev I.V."/>
            <person name="Woesten H.A.B."/>
        </authorList>
    </citation>
    <scope>NUCLEOTIDE SEQUENCE [LARGE SCALE GENOMIC DNA]</scope>
    <source>
        <strain evidence="3">H4-8 / FGSC 9210</strain>
    </source>
</reference>
<dbReference type="InParanoid" id="D8Q4N4"/>
<dbReference type="Gene3D" id="2.60.40.640">
    <property type="match status" value="1"/>
</dbReference>
<feature type="region of interest" description="Disordered" evidence="1">
    <location>
        <begin position="21"/>
        <end position="49"/>
    </location>
</feature>
<dbReference type="HOGENOM" id="CLU_025691_0_0_1"/>
<keyword evidence="3" id="KW-1185">Reference proteome</keyword>
<gene>
    <name evidence="2" type="ORF">SCHCODRAFT_234822</name>
</gene>
<name>D8Q4N4_SCHCM</name>
<dbReference type="Proteomes" id="UP000007431">
    <property type="component" value="Unassembled WGS sequence"/>
</dbReference>
<evidence type="ECO:0000256" key="1">
    <source>
        <dbReference type="SAM" id="MobiDB-lite"/>
    </source>
</evidence>
<dbReference type="OMA" id="HIMNANR"/>
<dbReference type="eggNOG" id="ENOG502SMYY">
    <property type="taxonomic scope" value="Eukaryota"/>
</dbReference>
<accession>D8Q4N4</accession>